<feature type="domain" description="DUF4440" evidence="1">
    <location>
        <begin position="18"/>
        <end position="112"/>
    </location>
</feature>
<evidence type="ECO:0000259" key="1">
    <source>
        <dbReference type="Pfam" id="PF14534"/>
    </source>
</evidence>
<proteinExistence type="predicted"/>
<keyword evidence="3" id="KW-1185">Reference proteome</keyword>
<dbReference type="Proteomes" id="UP000707352">
    <property type="component" value="Unassembled WGS sequence"/>
</dbReference>
<dbReference type="InterPro" id="IPR027843">
    <property type="entry name" value="DUF4440"/>
</dbReference>
<comment type="caution">
    <text evidence="2">The sequence shown here is derived from an EMBL/GenBank/DDBJ whole genome shotgun (WGS) entry which is preliminary data.</text>
</comment>
<dbReference type="Gene3D" id="3.10.450.50">
    <property type="match status" value="1"/>
</dbReference>
<sequence length="128" mass="14056">MSAEQLMEADRAFNAMGQKEGVGKAFIAFAADDGTVLMRQGNLPILNKTELIDVFSKVSGSSLTWEPLKAEIAASQDLGYTFGRYKIRDGNEIKQHGVYGTIWKKQPDGSWKYVLDGGGPTRSEVQKP</sequence>
<protein>
    <submittedName>
        <fullName evidence="2">Nuclear transport factor 2 family protein</fullName>
    </submittedName>
</protein>
<accession>A0ABX0V7N2</accession>
<name>A0ABX0V7N2_9HYPH</name>
<dbReference type="EMBL" id="JAATJS010000001">
    <property type="protein sequence ID" value="NIX75727.1"/>
    <property type="molecule type" value="Genomic_DNA"/>
</dbReference>
<dbReference type="RefSeq" id="WP_167671586.1">
    <property type="nucleotide sequence ID" value="NZ_JAATJS010000001.1"/>
</dbReference>
<dbReference type="Pfam" id="PF14534">
    <property type="entry name" value="DUF4440"/>
    <property type="match status" value="1"/>
</dbReference>
<dbReference type="InterPro" id="IPR032710">
    <property type="entry name" value="NTF2-like_dom_sf"/>
</dbReference>
<gene>
    <name evidence="2" type="ORF">HB375_03745</name>
</gene>
<dbReference type="SUPFAM" id="SSF54427">
    <property type="entry name" value="NTF2-like"/>
    <property type="match status" value="1"/>
</dbReference>
<reference evidence="2 3" key="1">
    <citation type="submission" date="2020-03" db="EMBL/GenBank/DDBJ databases">
        <title>The genome sequence of Microvirga sp. c23x22.</title>
        <authorList>
            <person name="Zhang X."/>
        </authorList>
    </citation>
    <scope>NUCLEOTIDE SEQUENCE [LARGE SCALE GENOMIC DNA]</scope>
    <source>
        <strain evidence="3">c23x22</strain>
    </source>
</reference>
<evidence type="ECO:0000313" key="3">
    <source>
        <dbReference type="Proteomes" id="UP000707352"/>
    </source>
</evidence>
<evidence type="ECO:0000313" key="2">
    <source>
        <dbReference type="EMBL" id="NIX75727.1"/>
    </source>
</evidence>
<organism evidence="2 3">
    <name type="scientific">Microvirga terricola</name>
    <dbReference type="NCBI Taxonomy" id="2719797"/>
    <lineage>
        <taxon>Bacteria</taxon>
        <taxon>Pseudomonadati</taxon>
        <taxon>Pseudomonadota</taxon>
        <taxon>Alphaproteobacteria</taxon>
        <taxon>Hyphomicrobiales</taxon>
        <taxon>Methylobacteriaceae</taxon>
        <taxon>Microvirga</taxon>
    </lineage>
</organism>